<dbReference type="AlphaFoldDB" id="A0AAD5S8G0"/>
<evidence type="ECO:0000256" key="15">
    <source>
        <dbReference type="SAM" id="Phobius"/>
    </source>
</evidence>
<feature type="domain" description="Poly(A) polymerase nucleotidyltransferase" evidence="18">
    <location>
        <begin position="16"/>
        <end position="214"/>
    </location>
</feature>
<keyword evidence="8 11" id="KW-0067">ATP-binding</keyword>
<keyword evidence="15" id="KW-0812">Transmembrane</keyword>
<dbReference type="InterPro" id="IPR048840">
    <property type="entry name" value="PolA_pol_NTPase"/>
</dbReference>
<keyword evidence="7 11" id="KW-0547">Nucleotide-binding</keyword>
<keyword evidence="20" id="KW-1185">Reference proteome</keyword>
<evidence type="ECO:0000259" key="18">
    <source>
        <dbReference type="Pfam" id="PF20750"/>
    </source>
</evidence>
<dbReference type="Gene3D" id="3.30.460.10">
    <property type="entry name" value="Beta Polymerase, domain 2"/>
    <property type="match status" value="1"/>
</dbReference>
<dbReference type="Pfam" id="PF04926">
    <property type="entry name" value="PAP_RNA-bind"/>
    <property type="match status" value="1"/>
</dbReference>
<comment type="function">
    <text evidence="11">Polymerase that creates the 3'-poly(A) tail of mRNA's.</text>
</comment>
<keyword evidence="9 13" id="KW-0460">Magnesium</keyword>
<feature type="transmembrane region" description="Helical" evidence="15">
    <location>
        <begin position="235"/>
        <end position="254"/>
    </location>
</feature>
<name>A0AAD5S8G0_9FUNG</name>
<dbReference type="Gene3D" id="1.10.1410.10">
    <property type="match status" value="1"/>
</dbReference>
<reference evidence="19" key="1">
    <citation type="submission" date="2020-05" db="EMBL/GenBank/DDBJ databases">
        <title>Phylogenomic resolution of chytrid fungi.</title>
        <authorList>
            <person name="Stajich J.E."/>
            <person name="Amses K."/>
            <person name="Simmons R."/>
            <person name="Seto K."/>
            <person name="Myers J."/>
            <person name="Bonds A."/>
            <person name="Quandt C.A."/>
            <person name="Barry K."/>
            <person name="Liu P."/>
            <person name="Grigoriev I."/>
            <person name="Longcore J.E."/>
            <person name="James T.Y."/>
        </authorList>
    </citation>
    <scope>NUCLEOTIDE SEQUENCE</scope>
    <source>
        <strain evidence="19">JEL0318</strain>
    </source>
</reference>
<evidence type="ECO:0000256" key="9">
    <source>
        <dbReference type="ARBA" id="ARBA00022842"/>
    </source>
</evidence>
<dbReference type="InterPro" id="IPR007012">
    <property type="entry name" value="PolA_pol_cen_dom"/>
</dbReference>
<dbReference type="InterPro" id="IPR011068">
    <property type="entry name" value="NuclTrfase_I-like_C"/>
</dbReference>
<dbReference type="EMBL" id="JADGJD010001020">
    <property type="protein sequence ID" value="KAJ3047144.1"/>
    <property type="molecule type" value="Genomic_DNA"/>
</dbReference>
<evidence type="ECO:0000313" key="19">
    <source>
        <dbReference type="EMBL" id="KAJ3047144.1"/>
    </source>
</evidence>
<evidence type="ECO:0000259" key="16">
    <source>
        <dbReference type="Pfam" id="PF04926"/>
    </source>
</evidence>
<comment type="subcellular location">
    <subcellularLocation>
        <location evidence="2 11">Nucleus</location>
    </subcellularLocation>
</comment>
<comment type="catalytic activity">
    <reaction evidence="11">
        <text>RNA(n) + ATP = RNA(n)-3'-adenine ribonucleotide + diphosphate</text>
        <dbReference type="Rhea" id="RHEA:11332"/>
        <dbReference type="Rhea" id="RHEA-COMP:14527"/>
        <dbReference type="Rhea" id="RHEA-COMP:17347"/>
        <dbReference type="ChEBI" id="CHEBI:30616"/>
        <dbReference type="ChEBI" id="CHEBI:33019"/>
        <dbReference type="ChEBI" id="CHEBI:140395"/>
        <dbReference type="ChEBI" id="CHEBI:173115"/>
        <dbReference type="EC" id="2.7.7.19"/>
    </reaction>
</comment>
<evidence type="ECO:0000256" key="13">
    <source>
        <dbReference type="PIRSR" id="PIRSR018425-2"/>
    </source>
</evidence>
<evidence type="ECO:0000256" key="12">
    <source>
        <dbReference type="PIRSR" id="PIRSR018425-1"/>
    </source>
</evidence>
<comment type="similarity">
    <text evidence="3 11">Belongs to the poly(A) polymerase family.</text>
</comment>
<evidence type="ECO:0000256" key="10">
    <source>
        <dbReference type="ARBA" id="ARBA00023242"/>
    </source>
</evidence>
<feature type="region of interest" description="Disordered" evidence="14">
    <location>
        <begin position="516"/>
        <end position="640"/>
    </location>
</feature>
<comment type="cofactor">
    <cofactor evidence="13">
        <name>Mg(2+)</name>
        <dbReference type="ChEBI" id="CHEBI:18420"/>
    </cofactor>
    <text evidence="13">Binds 2 magnesium ions. Also active with manganese.</text>
</comment>
<feature type="domain" description="Poly(A) polymerase RNA-binding" evidence="16">
    <location>
        <begin position="366"/>
        <end position="522"/>
    </location>
</feature>
<feature type="binding site" evidence="13">
    <location>
        <position position="108"/>
    </location>
    <ligand>
        <name>Mg(2+)</name>
        <dbReference type="ChEBI" id="CHEBI:18420"/>
        <label>2</label>
        <note>catalytic</note>
    </ligand>
</feature>
<feature type="binding site" evidence="12">
    <location>
        <begin position="95"/>
        <end position="97"/>
    </location>
    <ligand>
        <name>ATP</name>
        <dbReference type="ChEBI" id="CHEBI:30616"/>
    </ligand>
</feature>
<dbReference type="SUPFAM" id="SSF81631">
    <property type="entry name" value="PAP/OAS1 substrate-binding domain"/>
    <property type="match status" value="1"/>
</dbReference>
<feature type="binding site" evidence="12">
    <location>
        <position position="237"/>
    </location>
    <ligand>
        <name>ATP</name>
        <dbReference type="ChEBI" id="CHEBI:30616"/>
    </ligand>
</feature>
<dbReference type="GO" id="GO:0003723">
    <property type="term" value="F:RNA binding"/>
    <property type="evidence" value="ECO:0007669"/>
    <property type="project" value="UniProtKB-UniRule"/>
</dbReference>
<evidence type="ECO:0000256" key="2">
    <source>
        <dbReference type="ARBA" id="ARBA00004123"/>
    </source>
</evidence>
<feature type="binding site" evidence="13">
    <location>
        <position position="108"/>
    </location>
    <ligand>
        <name>Mg(2+)</name>
        <dbReference type="ChEBI" id="CHEBI:18420"/>
        <label>1</label>
        <note>catalytic</note>
    </ligand>
</feature>
<organism evidence="19 20">
    <name type="scientific">Rhizophlyctis rosea</name>
    <dbReference type="NCBI Taxonomy" id="64517"/>
    <lineage>
        <taxon>Eukaryota</taxon>
        <taxon>Fungi</taxon>
        <taxon>Fungi incertae sedis</taxon>
        <taxon>Chytridiomycota</taxon>
        <taxon>Chytridiomycota incertae sedis</taxon>
        <taxon>Chytridiomycetes</taxon>
        <taxon>Rhizophlyctidales</taxon>
        <taxon>Rhizophlyctidaceae</taxon>
        <taxon>Rhizophlyctis</taxon>
    </lineage>
</organism>
<dbReference type="Pfam" id="PF20750">
    <property type="entry name" value="PAP_NTPase"/>
    <property type="match status" value="1"/>
</dbReference>
<keyword evidence="10 11" id="KW-0539">Nucleus</keyword>
<dbReference type="PANTHER" id="PTHR10682">
    <property type="entry name" value="POLY A POLYMERASE"/>
    <property type="match status" value="1"/>
</dbReference>
<keyword evidence="15" id="KW-1133">Transmembrane helix</keyword>
<feature type="binding site" evidence="12">
    <location>
        <position position="228"/>
    </location>
    <ligand>
        <name>ATP</name>
        <dbReference type="ChEBI" id="CHEBI:30616"/>
    </ligand>
</feature>
<gene>
    <name evidence="19" type="primary">PAP1</name>
    <name evidence="19" type="ORF">HK097_000206</name>
</gene>
<evidence type="ECO:0000259" key="17">
    <source>
        <dbReference type="Pfam" id="PF04928"/>
    </source>
</evidence>
<evidence type="ECO:0000256" key="5">
    <source>
        <dbReference type="ARBA" id="ARBA00022679"/>
    </source>
</evidence>
<dbReference type="Gene3D" id="3.30.70.590">
    <property type="entry name" value="Poly(A) polymerase predicted RNA binding domain"/>
    <property type="match status" value="1"/>
</dbReference>
<dbReference type="GO" id="GO:0046872">
    <property type="term" value="F:metal ion binding"/>
    <property type="evidence" value="ECO:0007669"/>
    <property type="project" value="UniProtKB-KW"/>
</dbReference>
<dbReference type="GO" id="GO:1990817">
    <property type="term" value="F:poly(A) RNA polymerase activity"/>
    <property type="evidence" value="ECO:0007669"/>
    <property type="project" value="UniProtKB-UniRule"/>
</dbReference>
<evidence type="ECO:0000256" key="3">
    <source>
        <dbReference type="ARBA" id="ARBA00010912"/>
    </source>
</evidence>
<feature type="binding site" evidence="12">
    <location>
        <begin position="108"/>
        <end position="110"/>
    </location>
    <ligand>
        <name>ATP</name>
        <dbReference type="ChEBI" id="CHEBI:30616"/>
    </ligand>
</feature>
<keyword evidence="6 13" id="KW-0479">Metal-binding</keyword>
<feature type="binding site" evidence="12">
    <location>
        <begin position="246"/>
        <end position="247"/>
    </location>
    <ligand>
        <name>ATP</name>
        <dbReference type="ChEBI" id="CHEBI:30616"/>
    </ligand>
</feature>
<keyword evidence="4 11" id="KW-0507">mRNA processing</keyword>
<dbReference type="SUPFAM" id="SSF81301">
    <property type="entry name" value="Nucleotidyltransferase"/>
    <property type="match status" value="1"/>
</dbReference>
<dbReference type="GO" id="GO:0006397">
    <property type="term" value="P:mRNA processing"/>
    <property type="evidence" value="ECO:0007669"/>
    <property type="project" value="UniProtKB-KW"/>
</dbReference>
<dbReference type="CDD" id="cd05402">
    <property type="entry name" value="NT_PAP_TUTase"/>
    <property type="match status" value="1"/>
</dbReference>
<feature type="binding site" evidence="13">
    <location>
        <position position="167"/>
    </location>
    <ligand>
        <name>Mg(2+)</name>
        <dbReference type="ChEBI" id="CHEBI:18420"/>
        <label>2</label>
        <note>catalytic</note>
    </ligand>
</feature>
<feature type="binding site" evidence="13">
    <location>
        <position position="110"/>
    </location>
    <ligand>
        <name>Mg(2+)</name>
        <dbReference type="ChEBI" id="CHEBI:18420"/>
        <label>2</label>
        <note>catalytic</note>
    </ligand>
</feature>
<evidence type="ECO:0000256" key="4">
    <source>
        <dbReference type="ARBA" id="ARBA00022664"/>
    </source>
</evidence>
<feature type="region of interest" description="Disordered" evidence="14">
    <location>
        <begin position="1"/>
        <end position="29"/>
    </location>
</feature>
<dbReference type="InterPro" id="IPR007010">
    <property type="entry name" value="PolA_pol_RNA-bd_dom"/>
</dbReference>
<sequence length="640" mass="71371">MSQQQPQPKPQPKQYGVTPPISVKPPTQKEIEHTQALVDLLRAKGQYESEEESRKREVVLGQVNVIFKEFVRRVAIRKGIDEIVAQEVGGKIFTFGSFRLGVHGRGSDLDTLCVAPNFVEREDFFDVDHPDSMFNLLKIQPEVKEITPVPDAFVPVITFEFSGFPIDLTFANLKLSAIPDDLVLDDDNLLVGRDDACVRSLNGSRVTDKILQLVPNIENFRIALRCVKLWAKQRAIYSNIVGFFGGVAWAIVVARICQFYPNAAAGVIVSKFFYMMTKWSWPGPVYLTPITDGPLPVRVWNPKIYNQDRSHRMPVITPAYPCMCATHNVSESTQKVTTKELERATGISNKVLEGLAEWEELFEESSFFSEYRAYLAIIASANAEEPHLKWSGLVESKIRQMVARLDYDEGLEYVHPYIKGFERVYSLATPEERDLGSKGLLPAPARDANDLDDPTKPWKLYTTTFYIGLQVRKDAKRLDFAHMITEFQEEVVKKWNGFDKHTMAIHVTSIRKTDLPLDVRPTTPMKTAKGKKRKSQGADDANGPQKKSRLSGGRDTFITNGPPTPTAVPDLANGSSESDSAELPGLRLPGLSRSSVPPHNPPAPSNPTASVQYGGMSGINQMRKPDIGGINGMSDGLLLR</sequence>
<dbReference type="InterPro" id="IPR014492">
    <property type="entry name" value="PolyA_polymerase"/>
</dbReference>
<dbReference type="Pfam" id="PF04928">
    <property type="entry name" value="PAP_central"/>
    <property type="match status" value="1"/>
</dbReference>
<evidence type="ECO:0000256" key="8">
    <source>
        <dbReference type="ARBA" id="ARBA00022840"/>
    </source>
</evidence>
<dbReference type="PANTHER" id="PTHR10682:SF10">
    <property type="entry name" value="POLYNUCLEOTIDE ADENYLYLTRANSFERASE"/>
    <property type="match status" value="1"/>
</dbReference>
<evidence type="ECO:0000256" key="1">
    <source>
        <dbReference type="ARBA" id="ARBA00001936"/>
    </source>
</evidence>
<dbReference type="FunFam" id="3.30.460.10:FF:000002">
    <property type="entry name" value="Poly(A) polymerase alpha, putative"/>
    <property type="match status" value="1"/>
</dbReference>
<evidence type="ECO:0000256" key="11">
    <source>
        <dbReference type="PIRNR" id="PIRNR018425"/>
    </source>
</evidence>
<keyword evidence="19" id="KW-0548">Nucleotidyltransferase</keyword>
<feature type="binding site" evidence="12">
    <location>
        <position position="167"/>
    </location>
    <ligand>
        <name>ATP</name>
        <dbReference type="ChEBI" id="CHEBI:30616"/>
    </ligand>
</feature>
<evidence type="ECO:0000256" key="7">
    <source>
        <dbReference type="ARBA" id="ARBA00022741"/>
    </source>
</evidence>
<evidence type="ECO:0000256" key="14">
    <source>
        <dbReference type="SAM" id="MobiDB-lite"/>
    </source>
</evidence>
<comment type="caution">
    <text evidence="19">The sequence shown here is derived from an EMBL/GenBank/DDBJ whole genome shotgun (WGS) entry which is preliminary data.</text>
</comment>
<dbReference type="PIRSF" id="PIRSF018425">
    <property type="entry name" value="PolyA_polymerase"/>
    <property type="match status" value="1"/>
</dbReference>
<evidence type="ECO:0000256" key="6">
    <source>
        <dbReference type="ARBA" id="ARBA00022723"/>
    </source>
</evidence>
<comment type="cofactor">
    <cofactor evidence="1">
        <name>Mn(2+)</name>
        <dbReference type="ChEBI" id="CHEBI:29035"/>
    </cofactor>
</comment>
<keyword evidence="15" id="KW-0472">Membrane</keyword>
<dbReference type="GO" id="GO:0031123">
    <property type="term" value="P:RNA 3'-end processing"/>
    <property type="evidence" value="ECO:0007669"/>
    <property type="project" value="InterPro"/>
</dbReference>
<dbReference type="EC" id="2.7.7.19" evidence="11"/>
<dbReference type="Proteomes" id="UP001212841">
    <property type="component" value="Unassembled WGS sequence"/>
</dbReference>
<dbReference type="GO" id="GO:0005634">
    <property type="term" value="C:nucleus"/>
    <property type="evidence" value="ECO:0007669"/>
    <property type="project" value="UniProtKB-SubCell"/>
</dbReference>
<feature type="domain" description="Poly(A) polymerase central" evidence="17">
    <location>
        <begin position="219"/>
        <end position="364"/>
    </location>
</feature>
<accession>A0AAD5S8G0</accession>
<dbReference type="GO" id="GO:0005524">
    <property type="term" value="F:ATP binding"/>
    <property type="evidence" value="ECO:0007669"/>
    <property type="project" value="UniProtKB-UniRule"/>
</dbReference>
<evidence type="ECO:0000313" key="20">
    <source>
        <dbReference type="Proteomes" id="UP001212841"/>
    </source>
</evidence>
<proteinExistence type="inferred from homology"/>
<keyword evidence="5 11" id="KW-0808">Transferase</keyword>
<feature type="binding site" evidence="13">
    <location>
        <position position="110"/>
    </location>
    <ligand>
        <name>Mg(2+)</name>
        <dbReference type="ChEBI" id="CHEBI:18420"/>
        <label>1</label>
        <note>catalytic</note>
    </ligand>
</feature>
<dbReference type="SUPFAM" id="SSF55003">
    <property type="entry name" value="PAP/Archaeal CCA-adding enzyme, C-terminal domain"/>
    <property type="match status" value="1"/>
</dbReference>
<protein>
    <recommendedName>
        <fullName evidence="11">Poly(A) polymerase</fullName>
        <ecNumber evidence="11">2.7.7.19</ecNumber>
    </recommendedName>
</protein>
<dbReference type="InterPro" id="IPR043519">
    <property type="entry name" value="NT_sf"/>
</dbReference>
<dbReference type="FunFam" id="1.10.1410.10:FF:000001">
    <property type="entry name" value="Putative poly(A) polymerase gamma"/>
    <property type="match status" value="1"/>
</dbReference>